<sequence length="246" mass="27858">MNLQNKEISMETILKNKENLLTGRIEYFTELVKVAVSLSNEIANDPSDDVKQIKSMLVTEIITMLTASWRNTLPFNLFVSEKTAVFAKSLGVDDLCKYDYSLKFGMDEVASLVDDPDFLAVASHLSEQDVAKLNKALAKDDKAVNSNVMLQWEHAYTGRMFTADVTELISNLSQNNASGDEISESVKELVEKQAIVWILKTENYEIIEKGFKDVRLPNWESAYKECGIELSPKSKEYYLVAFGKEW</sequence>
<organism evidence="1 2">
    <name type="scientific">Vagococcus silagei</name>
    <dbReference type="NCBI Taxonomy" id="2508885"/>
    <lineage>
        <taxon>Bacteria</taxon>
        <taxon>Bacillati</taxon>
        <taxon>Bacillota</taxon>
        <taxon>Bacilli</taxon>
        <taxon>Lactobacillales</taxon>
        <taxon>Enterococcaceae</taxon>
        <taxon>Vagococcus</taxon>
    </lineage>
</organism>
<protein>
    <submittedName>
        <fullName evidence="1">Uncharacterized protein</fullName>
    </submittedName>
</protein>
<gene>
    <name evidence="1" type="ORF">ESZ54_04895</name>
</gene>
<name>A0A4S3B6L2_9ENTE</name>
<keyword evidence="2" id="KW-1185">Reference proteome</keyword>
<dbReference type="RefSeq" id="WP_136136571.1">
    <property type="nucleotide sequence ID" value="NZ_SDGV01000011.1"/>
</dbReference>
<dbReference type="OrthoDB" id="2199357at2"/>
<evidence type="ECO:0000313" key="1">
    <source>
        <dbReference type="EMBL" id="THB61560.1"/>
    </source>
</evidence>
<accession>A0A4S3B6L2</accession>
<proteinExistence type="predicted"/>
<dbReference type="AlphaFoldDB" id="A0A4S3B6L2"/>
<evidence type="ECO:0000313" key="2">
    <source>
        <dbReference type="Proteomes" id="UP000310506"/>
    </source>
</evidence>
<dbReference type="Proteomes" id="UP000310506">
    <property type="component" value="Unassembled WGS sequence"/>
</dbReference>
<comment type="caution">
    <text evidence="1">The sequence shown here is derived from an EMBL/GenBank/DDBJ whole genome shotgun (WGS) entry which is preliminary data.</text>
</comment>
<dbReference type="EMBL" id="SDGV01000011">
    <property type="protein sequence ID" value="THB61560.1"/>
    <property type="molecule type" value="Genomic_DNA"/>
</dbReference>
<reference evidence="1 2" key="1">
    <citation type="submission" date="2019-01" db="EMBL/GenBank/DDBJ databases">
        <title>Vagococcus silagei sp. nov. isolated from brewer's grain.</title>
        <authorList>
            <person name="Guu J.-R."/>
        </authorList>
    </citation>
    <scope>NUCLEOTIDE SEQUENCE [LARGE SCALE GENOMIC DNA]</scope>
    <source>
        <strain evidence="1 2">2B-2</strain>
    </source>
</reference>